<dbReference type="SUPFAM" id="SSF47060">
    <property type="entry name" value="S15/NS1 RNA-binding domain"/>
    <property type="match status" value="1"/>
</dbReference>
<comment type="caution">
    <text evidence="10">The sequence shown here is derived from an EMBL/GenBank/DDBJ whole genome shotgun (WGS) entry which is preliminary data.</text>
</comment>
<evidence type="ECO:0000313" key="10">
    <source>
        <dbReference type="EMBL" id="KAF4652498.1"/>
    </source>
</evidence>
<dbReference type="GO" id="GO:1990904">
    <property type="term" value="C:ribonucleoprotein complex"/>
    <property type="evidence" value="ECO:0007669"/>
    <property type="project" value="UniProtKB-KW"/>
</dbReference>
<dbReference type="GO" id="GO:0003735">
    <property type="term" value="F:structural constituent of ribosome"/>
    <property type="evidence" value="ECO:0007669"/>
    <property type="project" value="InterPro"/>
</dbReference>
<dbReference type="InterPro" id="IPR050217">
    <property type="entry name" value="Peroxiredoxin"/>
</dbReference>
<keyword evidence="5" id="KW-0560">Oxidoreductase</keyword>
<dbReference type="InterPro" id="IPR013766">
    <property type="entry name" value="Thioredoxin_domain"/>
</dbReference>
<protein>
    <recommendedName>
        <fullName evidence="9">Thioredoxin domain-containing protein</fullName>
    </recommendedName>
</protein>
<dbReference type="AlphaFoldDB" id="A0A7J6KZ86"/>
<keyword evidence="6" id="KW-1015">Disulfide bond</keyword>
<dbReference type="HAMAP" id="MF_01343_A">
    <property type="entry name" value="Ribosomal_uS15_A"/>
    <property type="match status" value="1"/>
</dbReference>
<dbReference type="GO" id="GO:0008379">
    <property type="term" value="F:thioredoxin peroxidase activity"/>
    <property type="evidence" value="ECO:0007669"/>
    <property type="project" value="TreeGrafter"/>
</dbReference>
<dbReference type="GO" id="GO:0006979">
    <property type="term" value="P:response to oxidative stress"/>
    <property type="evidence" value="ECO:0007669"/>
    <property type="project" value="TreeGrafter"/>
</dbReference>
<accession>A0A7J6KZ86</accession>
<dbReference type="InterPro" id="IPR036249">
    <property type="entry name" value="Thioredoxin-like_sf"/>
</dbReference>
<feature type="domain" description="Thioredoxin" evidence="9">
    <location>
        <begin position="27"/>
        <end position="187"/>
    </location>
</feature>
<evidence type="ECO:0000256" key="4">
    <source>
        <dbReference type="ARBA" id="ARBA00022980"/>
    </source>
</evidence>
<dbReference type="GO" id="GO:0033554">
    <property type="term" value="P:cellular response to stress"/>
    <property type="evidence" value="ECO:0007669"/>
    <property type="project" value="TreeGrafter"/>
</dbReference>
<reference evidence="10 11" key="1">
    <citation type="submission" date="2020-04" db="EMBL/GenBank/DDBJ databases">
        <title>Perkinsus olseni comparative genomics.</title>
        <authorList>
            <person name="Bogema D.R."/>
        </authorList>
    </citation>
    <scope>NUCLEOTIDE SEQUENCE [LARGE SCALE GENOMIC DNA]</scope>
    <source>
        <strain evidence="10">ATCC PRA-31</strain>
    </source>
</reference>
<evidence type="ECO:0000313" key="11">
    <source>
        <dbReference type="Proteomes" id="UP000572268"/>
    </source>
</evidence>
<dbReference type="SMART" id="SM01387">
    <property type="entry name" value="Ribosomal_S15"/>
    <property type="match status" value="1"/>
</dbReference>
<dbReference type="FunFam" id="1.10.287.10:FF:000003">
    <property type="entry name" value="40S ribosomal protein S13"/>
    <property type="match status" value="1"/>
</dbReference>
<dbReference type="Pfam" id="PF00578">
    <property type="entry name" value="AhpC-TSA"/>
    <property type="match status" value="1"/>
</dbReference>
<evidence type="ECO:0000256" key="2">
    <source>
        <dbReference type="ARBA" id="ARBA00008434"/>
    </source>
</evidence>
<dbReference type="GO" id="GO:0006412">
    <property type="term" value="P:translation"/>
    <property type="evidence" value="ECO:0007669"/>
    <property type="project" value="InterPro"/>
</dbReference>
<dbReference type="GO" id="GO:0042744">
    <property type="term" value="P:hydrogen peroxide catabolic process"/>
    <property type="evidence" value="ECO:0007669"/>
    <property type="project" value="TreeGrafter"/>
</dbReference>
<dbReference type="InterPro" id="IPR009068">
    <property type="entry name" value="uS15_NS1_RNA-bd_sf"/>
</dbReference>
<dbReference type="Proteomes" id="UP000572268">
    <property type="component" value="Unassembled WGS sequence"/>
</dbReference>
<dbReference type="GO" id="GO:0005829">
    <property type="term" value="C:cytosol"/>
    <property type="evidence" value="ECO:0007669"/>
    <property type="project" value="TreeGrafter"/>
</dbReference>
<dbReference type="FunFam" id="3.40.30.10:FF:000002">
    <property type="entry name" value="Alkyl hydroperoxide reductase C"/>
    <property type="match status" value="1"/>
</dbReference>
<comment type="similarity">
    <text evidence="2">Belongs to the universal ribosomal protein uS15 family.</text>
</comment>
<keyword evidence="4" id="KW-0689">Ribosomal protein</keyword>
<name>A0A7J6KZ86_PEROL</name>
<dbReference type="Pfam" id="PF00312">
    <property type="entry name" value="Ribosomal_S15"/>
    <property type="match status" value="1"/>
</dbReference>
<gene>
    <name evidence="10" type="ORF">FOL46_009702</name>
</gene>
<dbReference type="PANTHER" id="PTHR10681">
    <property type="entry name" value="THIOREDOXIN PEROXIDASE"/>
    <property type="match status" value="1"/>
</dbReference>
<dbReference type="InterPro" id="IPR000866">
    <property type="entry name" value="AhpC/TSA"/>
</dbReference>
<evidence type="ECO:0000256" key="5">
    <source>
        <dbReference type="ARBA" id="ARBA00023002"/>
    </source>
</evidence>
<dbReference type="CDD" id="cd00353">
    <property type="entry name" value="Ribosomal_S15p_S13e"/>
    <property type="match status" value="1"/>
</dbReference>
<dbReference type="InterPro" id="IPR012606">
    <property type="entry name" value="Ribosomal_uS15_N"/>
</dbReference>
<dbReference type="Pfam" id="PF08069">
    <property type="entry name" value="Ribosomal_S13_N"/>
    <property type="match status" value="1"/>
</dbReference>
<dbReference type="EMBL" id="JABANN010000909">
    <property type="protein sequence ID" value="KAF4652498.1"/>
    <property type="molecule type" value="Genomic_DNA"/>
</dbReference>
<dbReference type="SUPFAM" id="SSF52833">
    <property type="entry name" value="Thioredoxin-like"/>
    <property type="match status" value="1"/>
</dbReference>
<dbReference type="Gene3D" id="3.40.30.10">
    <property type="entry name" value="Glutaredoxin"/>
    <property type="match status" value="1"/>
</dbReference>
<keyword evidence="7" id="KW-0687">Ribonucleoprotein</keyword>
<evidence type="ECO:0000256" key="3">
    <source>
        <dbReference type="ARBA" id="ARBA00022490"/>
    </source>
</evidence>
<dbReference type="SMART" id="SM01386">
    <property type="entry name" value="Ribosomal_S13_N"/>
    <property type="match status" value="1"/>
</dbReference>
<proteinExistence type="inferred from homology"/>
<dbReference type="NCBIfam" id="NF006331">
    <property type="entry name" value="PRK08561.1"/>
    <property type="match status" value="1"/>
</dbReference>
<evidence type="ECO:0000256" key="7">
    <source>
        <dbReference type="ARBA" id="ARBA00023274"/>
    </source>
</evidence>
<organism evidence="10 11">
    <name type="scientific">Perkinsus olseni</name>
    <name type="common">Perkinsus atlanticus</name>
    <dbReference type="NCBI Taxonomy" id="32597"/>
    <lineage>
        <taxon>Eukaryota</taxon>
        <taxon>Sar</taxon>
        <taxon>Alveolata</taxon>
        <taxon>Perkinsozoa</taxon>
        <taxon>Perkinsea</taxon>
        <taxon>Perkinsida</taxon>
        <taxon>Perkinsidae</taxon>
        <taxon>Perkinsus</taxon>
    </lineage>
</organism>
<dbReference type="Gene3D" id="1.10.287.10">
    <property type="entry name" value="S15/NS1, RNA-binding"/>
    <property type="match status" value="1"/>
</dbReference>
<dbReference type="CDD" id="cd03015">
    <property type="entry name" value="PRX_Typ2cys"/>
    <property type="match status" value="1"/>
</dbReference>
<dbReference type="FunFam" id="4.10.860.130:FF:000001">
    <property type="entry name" value="40S ribosomal protein S13"/>
    <property type="match status" value="1"/>
</dbReference>
<dbReference type="InterPro" id="IPR000589">
    <property type="entry name" value="Ribosomal_uS15"/>
</dbReference>
<keyword evidence="3" id="KW-0963">Cytoplasm</keyword>
<sequence length="355" mass="39683">MASPMVRLASPAMARFAAPLACRSFGTLIGKQAPAFAAKACMPDNTFKMIDPSDYKGKYLVLYFYPGDFTFVCATETIEFHNKLEEFKKRGAEVLGCSVDSADVHKAWKNTAKTAGGLGTQINHPMISDNKHEISKAYQVLLDDAGVACRGVFIIDKEGMVRSELKNDLPLGRNVDEVLRILDALEFTDSHGDQVCPVAWHRGQEAMKASTEGGISSSALPYRRRTPGWVKMTPEDCAENICKLAKKGLTPSQIGVTLRDSFGVPQVRFLTGNKILRILKLRGLAPELPEDLYHLMKKAVSIRKHMERNRKDKDAKFRLILVESRIYRLARYYRREKRLPASWKYSPLQAAAAVS</sequence>
<dbReference type="PANTHER" id="PTHR10681:SF164">
    <property type="entry name" value="THIOREDOXIN PEROXIDASE 1"/>
    <property type="match status" value="1"/>
</dbReference>
<dbReference type="PROSITE" id="PS51352">
    <property type="entry name" value="THIOREDOXIN_2"/>
    <property type="match status" value="1"/>
</dbReference>
<evidence type="ECO:0000256" key="8">
    <source>
        <dbReference type="ARBA" id="ARBA00023284"/>
    </source>
</evidence>
<evidence type="ECO:0000259" key="9">
    <source>
        <dbReference type="PROSITE" id="PS51352"/>
    </source>
</evidence>
<evidence type="ECO:0000256" key="6">
    <source>
        <dbReference type="ARBA" id="ARBA00023157"/>
    </source>
</evidence>
<dbReference type="Gene3D" id="4.10.860.130">
    <property type="match status" value="1"/>
</dbReference>
<keyword evidence="8" id="KW-0676">Redox-active center</keyword>
<dbReference type="PROSITE" id="PS00362">
    <property type="entry name" value="RIBOSOMAL_S15"/>
    <property type="match status" value="1"/>
</dbReference>
<evidence type="ECO:0000256" key="1">
    <source>
        <dbReference type="ARBA" id="ARBA00004496"/>
    </source>
</evidence>
<comment type="subcellular location">
    <subcellularLocation>
        <location evidence="1">Cytoplasm</location>
    </subcellularLocation>
</comment>
<dbReference type="GO" id="GO:0005840">
    <property type="term" value="C:ribosome"/>
    <property type="evidence" value="ECO:0007669"/>
    <property type="project" value="UniProtKB-KW"/>
</dbReference>
<dbReference type="InterPro" id="IPR023029">
    <property type="entry name" value="Ribosomal_uS15_arc_euk"/>
</dbReference>
<dbReference type="GO" id="GO:0045454">
    <property type="term" value="P:cell redox homeostasis"/>
    <property type="evidence" value="ECO:0007669"/>
    <property type="project" value="TreeGrafter"/>
</dbReference>